<name>A0A2A2FB06_9GAMM</name>
<evidence type="ECO:0000313" key="5">
    <source>
        <dbReference type="Proteomes" id="UP000218896"/>
    </source>
</evidence>
<evidence type="ECO:0000259" key="3">
    <source>
        <dbReference type="Pfam" id="PF00156"/>
    </source>
</evidence>
<sequence>MSLNTAEMQQVFDEADCIYTEGQVSEAMDRLASEVTATIGDQDPLILCIMNGGLVVAGQLLPRLAFPLQLDYAQLSRYRGNTTGGELEWKVHPQTRLSGRTVLIVDDILDEGDTLAALTEACQTEGAERVWTLALVEKHHDRKSQPGFEADFIGLQTPDRYLFGYGMDYQGYWRNAPGIYAVRGL</sequence>
<dbReference type="PANTHER" id="PTHR43340">
    <property type="entry name" value="HYPOXANTHINE-GUANINE PHOSPHORIBOSYLTRANSFERASE"/>
    <property type="match status" value="1"/>
</dbReference>
<dbReference type="EMBL" id="NSKD01000001">
    <property type="protein sequence ID" value="PAU81802.1"/>
    <property type="molecule type" value="Genomic_DNA"/>
</dbReference>
<dbReference type="GO" id="GO:0032263">
    <property type="term" value="P:GMP salvage"/>
    <property type="evidence" value="ECO:0007669"/>
    <property type="project" value="TreeGrafter"/>
</dbReference>
<gene>
    <name evidence="4" type="ORF">CK501_01215</name>
</gene>
<feature type="domain" description="Phosphoribosyltransferase" evidence="3">
    <location>
        <begin position="18"/>
        <end position="143"/>
    </location>
</feature>
<protein>
    <submittedName>
        <fullName evidence="4">Hypoxanthine-guanine phosphoribosyltransferase</fullName>
    </submittedName>
</protein>
<dbReference type="Gene3D" id="3.40.50.2020">
    <property type="match status" value="1"/>
</dbReference>
<dbReference type="AlphaFoldDB" id="A0A2A2FB06"/>
<dbReference type="InterPro" id="IPR050408">
    <property type="entry name" value="HGPRT"/>
</dbReference>
<organism evidence="4 5">
    <name type="scientific">Halovibrio salipaludis</name>
    <dbReference type="NCBI Taxonomy" id="2032626"/>
    <lineage>
        <taxon>Bacteria</taxon>
        <taxon>Pseudomonadati</taxon>
        <taxon>Pseudomonadota</taxon>
        <taxon>Gammaproteobacteria</taxon>
        <taxon>Oceanospirillales</taxon>
        <taxon>Halomonadaceae</taxon>
        <taxon>Halovibrio</taxon>
    </lineage>
</organism>
<dbReference type="Pfam" id="PF00156">
    <property type="entry name" value="Pribosyltran"/>
    <property type="match status" value="1"/>
</dbReference>
<dbReference type="Proteomes" id="UP000218896">
    <property type="component" value="Unassembled WGS sequence"/>
</dbReference>
<evidence type="ECO:0000313" key="4">
    <source>
        <dbReference type="EMBL" id="PAU81802.1"/>
    </source>
</evidence>
<comment type="catalytic activity">
    <reaction evidence="2">
        <text>IMP + diphosphate = hypoxanthine + 5-phospho-alpha-D-ribose 1-diphosphate</text>
        <dbReference type="Rhea" id="RHEA:17973"/>
        <dbReference type="ChEBI" id="CHEBI:17368"/>
        <dbReference type="ChEBI" id="CHEBI:33019"/>
        <dbReference type="ChEBI" id="CHEBI:58017"/>
        <dbReference type="ChEBI" id="CHEBI:58053"/>
        <dbReference type="EC" id="2.4.2.8"/>
    </reaction>
    <physiologicalReaction direction="right-to-left" evidence="2">
        <dbReference type="Rhea" id="RHEA:17975"/>
    </physiologicalReaction>
</comment>
<dbReference type="GO" id="GO:0046100">
    <property type="term" value="P:hypoxanthine metabolic process"/>
    <property type="evidence" value="ECO:0007669"/>
    <property type="project" value="TreeGrafter"/>
</dbReference>
<comment type="caution">
    <text evidence="4">The sequence shown here is derived from an EMBL/GenBank/DDBJ whole genome shotgun (WGS) entry which is preliminary data.</text>
</comment>
<dbReference type="GO" id="GO:0032264">
    <property type="term" value="P:IMP salvage"/>
    <property type="evidence" value="ECO:0007669"/>
    <property type="project" value="TreeGrafter"/>
</dbReference>
<evidence type="ECO:0000256" key="1">
    <source>
        <dbReference type="ARBA" id="ARBA00048811"/>
    </source>
</evidence>
<keyword evidence="5" id="KW-1185">Reference proteome</keyword>
<keyword evidence="4" id="KW-0808">Transferase</keyword>
<dbReference type="InterPro" id="IPR000836">
    <property type="entry name" value="PRTase_dom"/>
</dbReference>
<evidence type="ECO:0000256" key="2">
    <source>
        <dbReference type="ARBA" id="ARBA00049402"/>
    </source>
</evidence>
<dbReference type="OrthoDB" id="9802824at2"/>
<dbReference type="GO" id="GO:0000287">
    <property type="term" value="F:magnesium ion binding"/>
    <property type="evidence" value="ECO:0007669"/>
    <property type="project" value="TreeGrafter"/>
</dbReference>
<dbReference type="InterPro" id="IPR029057">
    <property type="entry name" value="PRTase-like"/>
</dbReference>
<dbReference type="GO" id="GO:0005829">
    <property type="term" value="C:cytosol"/>
    <property type="evidence" value="ECO:0007669"/>
    <property type="project" value="TreeGrafter"/>
</dbReference>
<proteinExistence type="predicted"/>
<accession>A0A2A2FB06</accession>
<reference evidence="4 5" key="1">
    <citation type="submission" date="2017-08" db="EMBL/GenBank/DDBJ databases">
        <title>Halovibrio sewagensis sp. nov., isolated from wastewater of high salinity.</title>
        <authorList>
            <person name="Dong X."/>
            <person name="Zhang G."/>
        </authorList>
    </citation>
    <scope>NUCLEOTIDE SEQUENCE [LARGE SCALE GENOMIC DNA]</scope>
    <source>
        <strain evidence="4 5">YL5-2</strain>
    </source>
</reference>
<comment type="catalytic activity">
    <reaction evidence="1">
        <text>GMP + diphosphate = guanine + 5-phospho-alpha-D-ribose 1-diphosphate</text>
        <dbReference type="Rhea" id="RHEA:25424"/>
        <dbReference type="ChEBI" id="CHEBI:16235"/>
        <dbReference type="ChEBI" id="CHEBI:33019"/>
        <dbReference type="ChEBI" id="CHEBI:58017"/>
        <dbReference type="ChEBI" id="CHEBI:58115"/>
        <dbReference type="EC" id="2.4.2.8"/>
    </reaction>
    <physiologicalReaction direction="right-to-left" evidence="1">
        <dbReference type="Rhea" id="RHEA:25426"/>
    </physiologicalReaction>
</comment>
<dbReference type="GO" id="GO:0006178">
    <property type="term" value="P:guanine salvage"/>
    <property type="evidence" value="ECO:0007669"/>
    <property type="project" value="TreeGrafter"/>
</dbReference>
<dbReference type="GO" id="GO:0004422">
    <property type="term" value="F:hypoxanthine phosphoribosyltransferase activity"/>
    <property type="evidence" value="ECO:0007669"/>
    <property type="project" value="TreeGrafter"/>
</dbReference>
<keyword evidence="4" id="KW-0328">Glycosyltransferase</keyword>
<dbReference type="PANTHER" id="PTHR43340:SF1">
    <property type="entry name" value="HYPOXANTHINE PHOSPHORIBOSYLTRANSFERASE"/>
    <property type="match status" value="1"/>
</dbReference>
<dbReference type="SUPFAM" id="SSF53271">
    <property type="entry name" value="PRTase-like"/>
    <property type="match status" value="1"/>
</dbReference>
<dbReference type="RefSeq" id="WP_095615902.1">
    <property type="nucleotide sequence ID" value="NZ_NSKD01000001.1"/>
</dbReference>
<dbReference type="NCBIfam" id="NF006605">
    <property type="entry name" value="PRK09162.1"/>
    <property type="match status" value="1"/>
</dbReference>
<dbReference type="CDD" id="cd06223">
    <property type="entry name" value="PRTases_typeI"/>
    <property type="match status" value="1"/>
</dbReference>